<dbReference type="InterPro" id="IPR040369">
    <property type="entry name" value="ARMC9"/>
</dbReference>
<accession>A0A8S3AKB8</accession>
<feature type="compositionally biased region" description="Low complexity" evidence="1">
    <location>
        <begin position="191"/>
        <end position="205"/>
    </location>
</feature>
<feature type="compositionally biased region" description="Polar residues" evidence="1">
    <location>
        <begin position="206"/>
        <end position="218"/>
    </location>
</feature>
<dbReference type="EMBL" id="CAJOBJ010135114">
    <property type="protein sequence ID" value="CAF4738685.1"/>
    <property type="molecule type" value="Genomic_DNA"/>
</dbReference>
<evidence type="ECO:0000313" key="4">
    <source>
        <dbReference type="Proteomes" id="UP000681720"/>
    </source>
</evidence>
<gene>
    <name evidence="3" type="ORF">BYL167_LOCUS57482</name>
    <name evidence="2" type="ORF">GIL414_LOCUS44619</name>
</gene>
<feature type="region of interest" description="Disordered" evidence="1">
    <location>
        <begin position="191"/>
        <end position="218"/>
    </location>
</feature>
<dbReference type="Proteomes" id="UP000681967">
    <property type="component" value="Unassembled WGS sequence"/>
</dbReference>
<evidence type="ECO:0000313" key="3">
    <source>
        <dbReference type="EMBL" id="CAF5045985.1"/>
    </source>
</evidence>
<proteinExistence type="predicted"/>
<feature type="non-terminal residue" evidence="2">
    <location>
        <position position="289"/>
    </location>
</feature>
<feature type="compositionally biased region" description="Polar residues" evidence="1">
    <location>
        <begin position="279"/>
        <end position="289"/>
    </location>
</feature>
<name>A0A8S3AKB8_9BILA</name>
<reference evidence="2" key="1">
    <citation type="submission" date="2021-02" db="EMBL/GenBank/DDBJ databases">
        <authorList>
            <person name="Nowell W R."/>
        </authorList>
    </citation>
    <scope>NUCLEOTIDE SEQUENCE</scope>
</reference>
<dbReference type="GO" id="GO:0060271">
    <property type="term" value="P:cilium assembly"/>
    <property type="evidence" value="ECO:0007669"/>
    <property type="project" value="InterPro"/>
</dbReference>
<feature type="compositionally biased region" description="Low complexity" evidence="1">
    <location>
        <begin position="259"/>
        <end position="278"/>
    </location>
</feature>
<dbReference type="PANTHER" id="PTHR14881:SF4">
    <property type="entry name" value="LISH DOMAIN-CONTAINING PROTEIN ARMC9"/>
    <property type="match status" value="1"/>
</dbReference>
<dbReference type="GO" id="GO:0036064">
    <property type="term" value="C:ciliary basal body"/>
    <property type="evidence" value="ECO:0007669"/>
    <property type="project" value="InterPro"/>
</dbReference>
<dbReference type="GO" id="GO:0097542">
    <property type="term" value="C:ciliary tip"/>
    <property type="evidence" value="ECO:0007669"/>
    <property type="project" value="TreeGrafter"/>
</dbReference>
<dbReference type="GO" id="GO:0005814">
    <property type="term" value="C:centriole"/>
    <property type="evidence" value="ECO:0007669"/>
    <property type="project" value="TreeGrafter"/>
</dbReference>
<protein>
    <submittedName>
        <fullName evidence="2">Uncharacterized protein</fullName>
    </submittedName>
</protein>
<dbReference type="PANTHER" id="PTHR14881">
    <property type="entry name" value="LISH DOMAIN-CONTAINING PROTEIN ARMC9"/>
    <property type="match status" value="1"/>
</dbReference>
<dbReference type="Proteomes" id="UP000681720">
    <property type="component" value="Unassembled WGS sequence"/>
</dbReference>
<dbReference type="AlphaFoldDB" id="A0A8S3AKB8"/>
<evidence type="ECO:0000313" key="2">
    <source>
        <dbReference type="EMBL" id="CAF4738685.1"/>
    </source>
</evidence>
<dbReference type="EMBL" id="CAJOBH010224987">
    <property type="protein sequence ID" value="CAF5045985.1"/>
    <property type="molecule type" value="Genomic_DNA"/>
</dbReference>
<evidence type="ECO:0000256" key="1">
    <source>
        <dbReference type="SAM" id="MobiDB-lite"/>
    </source>
</evidence>
<feature type="region of interest" description="Disordered" evidence="1">
    <location>
        <begin position="238"/>
        <end position="289"/>
    </location>
</feature>
<feature type="compositionally biased region" description="Low complexity" evidence="1">
    <location>
        <begin position="238"/>
        <end position="249"/>
    </location>
</feature>
<organism evidence="2 4">
    <name type="scientific">Rotaria magnacalcarata</name>
    <dbReference type="NCBI Taxonomy" id="392030"/>
    <lineage>
        <taxon>Eukaryota</taxon>
        <taxon>Metazoa</taxon>
        <taxon>Spiralia</taxon>
        <taxon>Gnathifera</taxon>
        <taxon>Rotifera</taxon>
        <taxon>Eurotatoria</taxon>
        <taxon>Bdelloidea</taxon>
        <taxon>Philodinida</taxon>
        <taxon>Philodinidae</taxon>
        <taxon>Rotaria</taxon>
    </lineage>
</organism>
<comment type="caution">
    <text evidence="2">The sequence shown here is derived from an EMBL/GenBank/DDBJ whole genome shotgun (WGS) entry which is preliminary data.</text>
</comment>
<sequence>NLESRLRTLIRTETANSETKGQLEFLLNLLCKSGDQIIEQSSDNEQDNDDEDQDVMEADLDLADQLKTMGQELNGDDLMLAEYTSQKPTATANIRKSYNNTLYASSINDIKPKSIIDPVLHRPTTPGQFRQSIVAHTVDSLANSLAVGDIFHSQINGFEQLNGNSSIFAASASMSIKKTLSASIASTITNNNNKTKFSKTSSSITRPKQASRASSVDQQKQVTPVLAFAANDELDHSIPTITTPKITPPMKFSFSEPPRSNSSASIRSSTSSILELSNGTLNNQKTKKL</sequence>